<protein>
    <submittedName>
        <fullName evidence="1">Uncharacterized protein</fullName>
    </submittedName>
</protein>
<name>A0ABR3G7W3_9PEZI</name>
<comment type="caution">
    <text evidence="1">The sequence shown here is derived from an EMBL/GenBank/DDBJ whole genome shotgun (WGS) entry which is preliminary data.</text>
</comment>
<dbReference type="EMBL" id="JBBBZM010000203">
    <property type="protein sequence ID" value="KAL0631870.1"/>
    <property type="molecule type" value="Genomic_DNA"/>
</dbReference>
<dbReference type="Proteomes" id="UP001447188">
    <property type="component" value="Unassembled WGS sequence"/>
</dbReference>
<proteinExistence type="predicted"/>
<reference evidence="1 2" key="1">
    <citation type="submission" date="2024-02" db="EMBL/GenBank/DDBJ databases">
        <title>Discinaceae phylogenomics.</title>
        <authorList>
            <person name="Dirks A.C."/>
            <person name="James T.Y."/>
        </authorList>
    </citation>
    <scope>NUCLEOTIDE SEQUENCE [LARGE SCALE GENOMIC DNA]</scope>
    <source>
        <strain evidence="1 2">ACD0624</strain>
    </source>
</reference>
<evidence type="ECO:0000313" key="1">
    <source>
        <dbReference type="EMBL" id="KAL0631870.1"/>
    </source>
</evidence>
<accession>A0ABR3G7W3</accession>
<evidence type="ECO:0000313" key="2">
    <source>
        <dbReference type="Proteomes" id="UP001447188"/>
    </source>
</evidence>
<organism evidence="1 2">
    <name type="scientific">Discina gigas</name>
    <dbReference type="NCBI Taxonomy" id="1032678"/>
    <lineage>
        <taxon>Eukaryota</taxon>
        <taxon>Fungi</taxon>
        <taxon>Dikarya</taxon>
        <taxon>Ascomycota</taxon>
        <taxon>Pezizomycotina</taxon>
        <taxon>Pezizomycetes</taxon>
        <taxon>Pezizales</taxon>
        <taxon>Discinaceae</taxon>
        <taxon>Discina</taxon>
    </lineage>
</organism>
<sequence length="160" mass="17408">MAIEQPDTPADVNLPLDTKFCDVLAYVATNHADFCNSYGAKTEEIITSTYAKPPDAVTVATGPSYSSTDKTRLTISKDEPLICFSGQDIASSIDTVQTKTNRILLEINGKIEISFQPTIRVLDNGIATSLGLVNEFVAIPYWSGYSVEHRVARMETAEGL</sequence>
<gene>
    <name evidence="1" type="ORF">Q9L58_009255</name>
</gene>
<keyword evidence="2" id="KW-1185">Reference proteome</keyword>